<feature type="signal peptide" evidence="1">
    <location>
        <begin position="1"/>
        <end position="29"/>
    </location>
</feature>
<protein>
    <recommendedName>
        <fullName evidence="2">Outer membrane protein beta-barrel domain-containing protein</fullName>
    </recommendedName>
</protein>
<dbReference type="InterPro" id="IPR025665">
    <property type="entry name" value="Beta-barrel_OMP_2"/>
</dbReference>
<feature type="domain" description="Outer membrane protein beta-barrel" evidence="2">
    <location>
        <begin position="29"/>
        <end position="214"/>
    </location>
</feature>
<dbReference type="Proteomes" id="UP000018837">
    <property type="component" value="Unassembled WGS sequence"/>
</dbReference>
<accession>W2C8N5</accession>
<dbReference type="Pfam" id="PF13568">
    <property type="entry name" value="OMP_b-brl_2"/>
    <property type="match status" value="1"/>
</dbReference>
<comment type="caution">
    <text evidence="3">The sequence shown here is derived from an EMBL/GenBank/DDBJ whole genome shotgun (WGS) entry which is preliminary data.</text>
</comment>
<feature type="chain" id="PRO_5004812563" description="Outer membrane protein beta-barrel domain-containing protein" evidence="1">
    <location>
        <begin position="30"/>
        <end position="249"/>
    </location>
</feature>
<evidence type="ECO:0000256" key="1">
    <source>
        <dbReference type="SAM" id="SignalP"/>
    </source>
</evidence>
<evidence type="ECO:0000313" key="4">
    <source>
        <dbReference type="Proteomes" id="UP000018837"/>
    </source>
</evidence>
<name>W2C8N5_9BACT</name>
<reference evidence="3 4" key="1">
    <citation type="submission" date="2013-11" db="EMBL/GenBank/DDBJ databases">
        <title>Single cell genomics of uncultured Tannerella BU063 (oral taxon 286).</title>
        <authorList>
            <person name="Beall C.J."/>
            <person name="Campbell A.G."/>
            <person name="Griffen A.L."/>
            <person name="Podar M."/>
            <person name="Leys E.J."/>
        </authorList>
    </citation>
    <scope>NUCLEOTIDE SEQUENCE [LARGE SCALE GENOMIC DNA]</scope>
    <source>
        <strain evidence="3">Cell 2</strain>
    </source>
</reference>
<evidence type="ECO:0000259" key="2">
    <source>
        <dbReference type="Pfam" id="PF13568"/>
    </source>
</evidence>
<sequence>MNGGRGARRTLRTIGTLLWAMLCMTGARAQTTEVGSDRLRLGVKVGVCALQPDLTAIHPGGAGTTVSDVAVHSGVGHTAEVSLRIGIRRVFLQPAVGWSRSESRIGFNLLSASPGAVPVAYFPQSMTLRELRLEAPLVIGCHLVQQSPFQLSLMGGVKMKYNYRVRLTPDTPETSFDFRGDDSPRHWSVCATLEVRIDRLTFDVGYEYGMNSLHADLGAYTYGASTLPPAPMRISRRTSGLSMSVGVMF</sequence>
<proteinExistence type="predicted"/>
<dbReference type="EMBL" id="AYUF01000295">
    <property type="protein sequence ID" value="ETK02862.1"/>
    <property type="molecule type" value="Genomic_DNA"/>
</dbReference>
<dbReference type="AlphaFoldDB" id="W2C8N5"/>
<organism evidence="3 4">
    <name type="scientific">Tannerella sp. oral taxon BU063 isolate Cell 2</name>
    <dbReference type="NCBI Taxonomy" id="1411148"/>
    <lineage>
        <taxon>Bacteria</taxon>
        <taxon>Pseudomonadati</taxon>
        <taxon>Bacteroidota</taxon>
        <taxon>Bacteroidia</taxon>
        <taxon>Bacteroidales</taxon>
        <taxon>Tannerellaceae</taxon>
        <taxon>Tannerella</taxon>
    </lineage>
</organism>
<dbReference type="PATRIC" id="fig|1411148.3.peg.207"/>
<keyword evidence="1" id="KW-0732">Signal</keyword>
<gene>
    <name evidence="3" type="ORF">N425_02140</name>
</gene>
<evidence type="ECO:0000313" key="3">
    <source>
        <dbReference type="EMBL" id="ETK02862.1"/>
    </source>
</evidence>